<gene>
    <name evidence="1" type="ORF">L292_1213</name>
</gene>
<proteinExistence type="predicted"/>
<dbReference type="AlphaFoldDB" id="S7WDL2"/>
<organism evidence="1 2">
    <name type="scientific">Acinetobacter junii CIP 107470 = MTCC 11364</name>
    <dbReference type="NCBI Taxonomy" id="1217666"/>
    <lineage>
        <taxon>Bacteria</taxon>
        <taxon>Pseudomonadati</taxon>
        <taxon>Pseudomonadota</taxon>
        <taxon>Gammaproteobacteria</taxon>
        <taxon>Moraxellales</taxon>
        <taxon>Moraxellaceae</taxon>
        <taxon>Acinetobacter</taxon>
    </lineage>
</organism>
<protein>
    <submittedName>
        <fullName evidence="1">Uncharacterized protein</fullName>
    </submittedName>
</protein>
<accession>S7WDL2</accession>
<dbReference type="EMBL" id="ASYZ01000178">
    <property type="protein sequence ID" value="EPR81180.1"/>
    <property type="molecule type" value="Genomic_DNA"/>
</dbReference>
<comment type="caution">
    <text evidence="1">The sequence shown here is derived from an EMBL/GenBank/DDBJ whole genome shotgun (WGS) entry which is preliminary data.</text>
</comment>
<dbReference type="Proteomes" id="UP000018420">
    <property type="component" value="Unassembled WGS sequence"/>
</dbReference>
<dbReference type="PATRIC" id="fig|1330047.3.peg.2960"/>
<evidence type="ECO:0000313" key="2">
    <source>
        <dbReference type="Proteomes" id="UP000018420"/>
    </source>
</evidence>
<evidence type="ECO:0000313" key="1">
    <source>
        <dbReference type="EMBL" id="EPR81180.1"/>
    </source>
</evidence>
<name>S7WDL2_ACIJU</name>
<reference evidence="1 2" key="1">
    <citation type="submission" date="2013-05" db="EMBL/GenBank/DDBJ databases">
        <title>Genome assembly of Acinetobacter junii MTCC 11364.</title>
        <authorList>
            <person name="Khatri I."/>
            <person name="Singh N.K."/>
            <person name="Subramanian S."/>
            <person name="Mayilraj S."/>
        </authorList>
    </citation>
    <scope>NUCLEOTIDE SEQUENCE [LARGE SCALE GENOMIC DNA]</scope>
    <source>
        <strain evidence="1 2">MTCC 11364</strain>
    </source>
</reference>
<sequence length="39" mass="4482">MLFLSCLYGSELLLAQATGFDNFLSCLYGSEPFLWLDFR</sequence>